<evidence type="ECO:0000256" key="1">
    <source>
        <dbReference type="SAM" id="MobiDB-lite"/>
    </source>
</evidence>
<keyword evidence="5" id="KW-1185">Reference proteome</keyword>
<gene>
    <name evidence="4" type="ORF">SAY86_015205</name>
</gene>
<keyword evidence="2" id="KW-1133">Transmembrane helix</keyword>
<reference evidence="4 5" key="1">
    <citation type="journal article" date="2023" name="Hortic Res">
        <title>Pangenome of water caltrop reveals structural variations and asymmetric subgenome divergence after allopolyploidization.</title>
        <authorList>
            <person name="Zhang X."/>
            <person name="Chen Y."/>
            <person name="Wang L."/>
            <person name="Yuan Y."/>
            <person name="Fang M."/>
            <person name="Shi L."/>
            <person name="Lu R."/>
            <person name="Comes H.P."/>
            <person name="Ma Y."/>
            <person name="Chen Y."/>
            <person name="Huang G."/>
            <person name="Zhou Y."/>
            <person name="Zheng Z."/>
            <person name="Qiu Y."/>
        </authorList>
    </citation>
    <scope>NUCLEOTIDE SEQUENCE [LARGE SCALE GENOMIC DNA]</scope>
    <source>
        <strain evidence="4">F231</strain>
    </source>
</reference>
<feature type="signal peptide" evidence="3">
    <location>
        <begin position="1"/>
        <end position="20"/>
    </location>
</feature>
<dbReference type="Proteomes" id="UP001346149">
    <property type="component" value="Unassembled WGS sequence"/>
</dbReference>
<feature type="region of interest" description="Disordered" evidence="1">
    <location>
        <begin position="23"/>
        <end position="104"/>
    </location>
</feature>
<proteinExistence type="predicted"/>
<organism evidence="4 5">
    <name type="scientific">Trapa natans</name>
    <name type="common">Water chestnut</name>
    <dbReference type="NCBI Taxonomy" id="22666"/>
    <lineage>
        <taxon>Eukaryota</taxon>
        <taxon>Viridiplantae</taxon>
        <taxon>Streptophyta</taxon>
        <taxon>Embryophyta</taxon>
        <taxon>Tracheophyta</taxon>
        <taxon>Spermatophyta</taxon>
        <taxon>Magnoliopsida</taxon>
        <taxon>eudicotyledons</taxon>
        <taxon>Gunneridae</taxon>
        <taxon>Pentapetalae</taxon>
        <taxon>rosids</taxon>
        <taxon>malvids</taxon>
        <taxon>Myrtales</taxon>
        <taxon>Lythraceae</taxon>
        <taxon>Trapa</taxon>
    </lineage>
</organism>
<evidence type="ECO:0000256" key="2">
    <source>
        <dbReference type="SAM" id="Phobius"/>
    </source>
</evidence>
<dbReference type="AlphaFoldDB" id="A0AAN7KPU7"/>
<accession>A0AAN7KPU7</accession>
<protein>
    <submittedName>
        <fullName evidence="4">Uncharacterized protein</fullName>
    </submittedName>
</protein>
<dbReference type="EMBL" id="JAXQNO010000022">
    <property type="protein sequence ID" value="KAK4767455.1"/>
    <property type="molecule type" value="Genomic_DNA"/>
</dbReference>
<keyword evidence="2" id="KW-0812">Transmembrane</keyword>
<dbReference type="PANTHER" id="PTHR35725:SF4">
    <property type="entry name" value="CLASSICAL ARABINOGALACTAN PROTEIN 26"/>
    <property type="match status" value="1"/>
</dbReference>
<evidence type="ECO:0000313" key="5">
    <source>
        <dbReference type="Proteomes" id="UP001346149"/>
    </source>
</evidence>
<sequence>MAPFWTLLGTLIGLMASSSAAPSSFPPATIPTAPEYSPSPAISPDINPLLPSPKGGGATPATETSLPIIPSSPSPPNPDGEASGGPVSTPLASSAEKPEVSTSGSVRMEGLNVLSLVLFFSLATYNSLQLVGILLPPFTFF</sequence>
<evidence type="ECO:0000313" key="4">
    <source>
        <dbReference type="EMBL" id="KAK4767455.1"/>
    </source>
</evidence>
<name>A0AAN7KPU7_TRANT</name>
<dbReference type="InterPro" id="IPR039346">
    <property type="entry name" value="AGP25/26"/>
</dbReference>
<feature type="chain" id="PRO_5042930877" evidence="3">
    <location>
        <begin position="21"/>
        <end position="141"/>
    </location>
</feature>
<feature type="transmembrane region" description="Helical" evidence="2">
    <location>
        <begin position="113"/>
        <end position="135"/>
    </location>
</feature>
<dbReference type="PANTHER" id="PTHR35725">
    <property type="entry name" value="CLASSICAL ARABINOGALACTAN PROTEIN 26"/>
    <property type="match status" value="1"/>
</dbReference>
<keyword evidence="3" id="KW-0732">Signal</keyword>
<evidence type="ECO:0000256" key="3">
    <source>
        <dbReference type="SAM" id="SignalP"/>
    </source>
</evidence>
<comment type="caution">
    <text evidence="4">The sequence shown here is derived from an EMBL/GenBank/DDBJ whole genome shotgun (WGS) entry which is preliminary data.</text>
</comment>
<keyword evidence="2" id="KW-0472">Membrane</keyword>